<keyword evidence="1" id="KW-1133">Transmembrane helix</keyword>
<sequence>MPSALSRWFSPFIALAFSGTAVCFIKCTLLIIISQFLDFVDIQPLCKSADLLFLQKPAIIKNSLFPKRGF</sequence>
<evidence type="ECO:0000256" key="1">
    <source>
        <dbReference type="SAM" id="Phobius"/>
    </source>
</evidence>
<proteinExistence type="predicted"/>
<protein>
    <submittedName>
        <fullName evidence="2">Uncharacterized protein</fullName>
    </submittedName>
</protein>
<reference evidence="2" key="1">
    <citation type="journal article" date="2012" name="PLoS ONE">
        <title>Gene sets for utilization of primary and secondary nutrition supplies in the distal gut of endangered iberian lynx.</title>
        <authorList>
            <person name="Alcaide M."/>
            <person name="Messina E."/>
            <person name="Richter M."/>
            <person name="Bargiela R."/>
            <person name="Peplies J."/>
            <person name="Huws S.A."/>
            <person name="Newbold C.J."/>
            <person name="Golyshin P.N."/>
            <person name="Simon M.A."/>
            <person name="Lopez G."/>
            <person name="Yakimov M.M."/>
            <person name="Ferrer M."/>
        </authorList>
    </citation>
    <scope>NUCLEOTIDE SEQUENCE</scope>
</reference>
<dbReference type="AlphaFoldDB" id="J9GJZ7"/>
<evidence type="ECO:0000313" key="2">
    <source>
        <dbReference type="EMBL" id="EJW99964.1"/>
    </source>
</evidence>
<keyword evidence="1" id="KW-0472">Membrane</keyword>
<accession>J9GJZ7</accession>
<comment type="caution">
    <text evidence="2">The sequence shown here is derived from an EMBL/GenBank/DDBJ whole genome shotgun (WGS) entry which is preliminary data.</text>
</comment>
<feature type="transmembrane region" description="Helical" evidence="1">
    <location>
        <begin position="12"/>
        <end position="33"/>
    </location>
</feature>
<keyword evidence="1" id="KW-0812">Transmembrane</keyword>
<gene>
    <name evidence="2" type="ORF">EVA_11928</name>
</gene>
<dbReference type="EMBL" id="AMCI01003583">
    <property type="protein sequence ID" value="EJW99964.1"/>
    <property type="molecule type" value="Genomic_DNA"/>
</dbReference>
<organism evidence="2">
    <name type="scientific">gut metagenome</name>
    <dbReference type="NCBI Taxonomy" id="749906"/>
    <lineage>
        <taxon>unclassified sequences</taxon>
        <taxon>metagenomes</taxon>
        <taxon>organismal metagenomes</taxon>
    </lineage>
</organism>
<name>J9GJZ7_9ZZZZ</name>